<dbReference type="Proteomes" id="UP000268891">
    <property type="component" value="Unassembled WGS sequence"/>
</dbReference>
<keyword evidence="1" id="KW-0378">Hydrolase</keyword>
<name>A0ACD2EK00_9MYCO</name>
<proteinExistence type="predicted"/>
<protein>
    <submittedName>
        <fullName evidence="1">Steryl acetyl hydrolase</fullName>
    </submittedName>
</protein>
<reference evidence="1" key="1">
    <citation type="submission" date="2018-11" db="EMBL/GenBank/DDBJ databases">
        <authorList>
            <person name="Sattar A."/>
            <person name="Zunita Z."/>
            <person name="Jalila A."/>
            <person name="Saleha A.A."/>
        </authorList>
    </citation>
    <scope>NUCLEOTIDE SEQUENCE</scope>
    <source>
        <strain evidence="1">F12-74</strain>
    </source>
</reference>
<sequence length="315" mass="35166">MPVVAPGKPGNPSAMVSLRSHLVTISLRAQRSKRFYADPAVMRARLPKHQSPHKTEPIRSVRRRVRVAESHVGQTRCYVLEPRSGAGSRRVLHLHGGGFVEQPEPHHWRFLRWLVEHADATVVFPIYPLCPSAGHRRIRACVRAVYDRYLADHGGARYVFGDSAGGALTTDLVETLRRERGRLPTGLGLISPWLDLAVADPRSARIEPHDPELGIEGLRQAGRWYAAGESLEDPGISPVHADFTGFPPMVMFTGTRDILNPDARRLCDAATASGVRVDFHEYDGMFHNWLMQPIPEGARARAQVGRFFEEVFETV</sequence>
<organism evidence="1 2">
    <name type="scientific">Mycolicibacter terrae</name>
    <dbReference type="NCBI Taxonomy" id="1788"/>
    <lineage>
        <taxon>Bacteria</taxon>
        <taxon>Bacillati</taxon>
        <taxon>Actinomycetota</taxon>
        <taxon>Actinomycetes</taxon>
        <taxon>Mycobacteriales</taxon>
        <taxon>Mycobacteriaceae</taxon>
        <taxon>Mycolicibacter</taxon>
    </lineage>
</organism>
<gene>
    <name evidence="1" type="ORF">EHH44_16445</name>
</gene>
<comment type="caution">
    <text evidence="1">The sequence shown here is derived from an EMBL/GenBank/DDBJ whole genome shotgun (WGS) entry which is preliminary data.</text>
</comment>
<keyword evidence="2" id="KW-1185">Reference proteome</keyword>
<evidence type="ECO:0000313" key="1">
    <source>
        <dbReference type="EMBL" id="RRR42703.1"/>
    </source>
</evidence>
<accession>A0ACD2EK00</accession>
<dbReference type="EMBL" id="RRZR01000041">
    <property type="protein sequence ID" value="RRR42703.1"/>
    <property type="molecule type" value="Genomic_DNA"/>
</dbReference>
<evidence type="ECO:0000313" key="2">
    <source>
        <dbReference type="Proteomes" id="UP000268891"/>
    </source>
</evidence>